<feature type="transmembrane region" description="Helical" evidence="8">
    <location>
        <begin position="683"/>
        <end position="702"/>
    </location>
</feature>
<feature type="transmembrane region" description="Helical" evidence="8">
    <location>
        <begin position="390"/>
        <end position="410"/>
    </location>
</feature>
<evidence type="ECO:0000256" key="3">
    <source>
        <dbReference type="ARBA" id="ARBA00022676"/>
    </source>
</evidence>
<evidence type="ECO:0000313" key="10">
    <source>
        <dbReference type="EMBL" id="QDU66050.1"/>
    </source>
</evidence>
<feature type="transmembrane region" description="Helical" evidence="8">
    <location>
        <begin position="509"/>
        <end position="529"/>
    </location>
</feature>
<dbReference type="AlphaFoldDB" id="A0A518BGG5"/>
<keyword evidence="6 8" id="KW-1133">Transmembrane helix</keyword>
<name>A0A518BGG5_9BACT</name>
<dbReference type="Gene3D" id="3.90.182.10">
    <property type="entry name" value="Toxin - Anthrax Protective Antigen,domain 1"/>
    <property type="match status" value="1"/>
</dbReference>
<evidence type="ECO:0000256" key="1">
    <source>
        <dbReference type="ARBA" id="ARBA00004651"/>
    </source>
</evidence>
<evidence type="ECO:0000256" key="2">
    <source>
        <dbReference type="ARBA" id="ARBA00022475"/>
    </source>
</evidence>
<keyword evidence="5 8" id="KW-0812">Transmembrane</keyword>
<evidence type="ECO:0000256" key="5">
    <source>
        <dbReference type="ARBA" id="ARBA00022692"/>
    </source>
</evidence>
<evidence type="ECO:0000256" key="4">
    <source>
        <dbReference type="ARBA" id="ARBA00022679"/>
    </source>
</evidence>
<dbReference type="Proteomes" id="UP000316921">
    <property type="component" value="Chromosome"/>
</dbReference>
<keyword evidence="7 8" id="KW-0472">Membrane</keyword>
<feature type="transmembrane region" description="Helical" evidence="8">
    <location>
        <begin position="274"/>
        <end position="298"/>
    </location>
</feature>
<sequence>MRSPSHPVHPAAAACVYAWALVESLHGWPYAVGLVLPLLLVGLLVGDRARLVEVIAARRVALALGALALALTAARLGALEHGLAATYRTDQSPEAGERSVAYRQLEGQTRVDELLSFDEESRGAFVRRWPLSFLNHRRFAIAWDRRWPTVHLDYPDAVERFRPSPRVRPEFEVVWRGVFTAPETGHFLLRAEGGMRSRFEFEGQQAAKGRDATQAVDLVAGQSYDLSIRNTQGAAQPTRFELLWGSAEEGLEPVPRRSLSPRPTIPGRRTLDALASWLALALVPARALVLVGALACLLVSRRAAAPVRGFLGVTAIALALRLAVHAVYFGQPHSGIMQGFGNDDYLHFSHALRIVLEDPMAPGHAYYWAPLYRYFLALTMLVVGEDFRHVVLVQNVLGALTCGLAFRIGQRVFSPRAGWAAGLVCAFYPFLAYYEWTTFIAALATFLATLAIDRAVAARALPSARNLALAGVAAALAILARPNLGLFLLAVAAWFALRGGEWSTRLRRTAIFLVAASLTVLPVTVRNFAVSGEFVPITSNGAVNVYIGNNPDADGTYQNPPEDVDPSQFTAIAREFILEHTGDWLALERTKLELLLAERQLWPLLLLALCGWISARARGNRRTLPVSAMAAGVLVVPILFFMHDRFLVPGVPALAVLAGHAIDVALGRLGWGRPAGAAARRALAAGLVVAAVLYVTFTAYGTTLRNRVQAPWNLGAAAPVTPWFTGDLR</sequence>
<feature type="transmembrane region" description="Helical" evidence="8">
    <location>
        <begin position="441"/>
        <end position="461"/>
    </location>
</feature>
<organism evidence="10 11">
    <name type="scientific">Engelhardtia mirabilis</name>
    <dbReference type="NCBI Taxonomy" id="2528011"/>
    <lineage>
        <taxon>Bacteria</taxon>
        <taxon>Pseudomonadati</taxon>
        <taxon>Planctomycetota</taxon>
        <taxon>Planctomycetia</taxon>
        <taxon>Planctomycetia incertae sedis</taxon>
        <taxon>Engelhardtia</taxon>
    </lineage>
</organism>
<dbReference type="GO" id="GO:0009103">
    <property type="term" value="P:lipopolysaccharide biosynthetic process"/>
    <property type="evidence" value="ECO:0007669"/>
    <property type="project" value="UniProtKB-ARBA"/>
</dbReference>
<dbReference type="RefSeq" id="WP_145063254.1">
    <property type="nucleotide sequence ID" value="NZ_CP036287.1"/>
</dbReference>
<keyword evidence="11" id="KW-1185">Reference proteome</keyword>
<feature type="transmembrane region" description="Helical" evidence="8">
    <location>
        <begin position="310"/>
        <end position="330"/>
    </location>
</feature>
<dbReference type="GO" id="GO:0016763">
    <property type="term" value="F:pentosyltransferase activity"/>
    <property type="evidence" value="ECO:0007669"/>
    <property type="project" value="TreeGrafter"/>
</dbReference>
<evidence type="ECO:0000256" key="7">
    <source>
        <dbReference type="ARBA" id="ARBA00023136"/>
    </source>
</evidence>
<reference evidence="10 11" key="1">
    <citation type="submission" date="2019-02" db="EMBL/GenBank/DDBJ databases">
        <title>Deep-cultivation of Planctomycetes and their phenomic and genomic characterization uncovers novel biology.</title>
        <authorList>
            <person name="Wiegand S."/>
            <person name="Jogler M."/>
            <person name="Boedeker C."/>
            <person name="Pinto D."/>
            <person name="Vollmers J."/>
            <person name="Rivas-Marin E."/>
            <person name="Kohn T."/>
            <person name="Peeters S.H."/>
            <person name="Heuer A."/>
            <person name="Rast P."/>
            <person name="Oberbeckmann S."/>
            <person name="Bunk B."/>
            <person name="Jeske O."/>
            <person name="Meyerdierks A."/>
            <person name="Storesund J.E."/>
            <person name="Kallscheuer N."/>
            <person name="Luecker S."/>
            <person name="Lage O.M."/>
            <person name="Pohl T."/>
            <person name="Merkel B.J."/>
            <person name="Hornburger P."/>
            <person name="Mueller R.-W."/>
            <person name="Bruemmer F."/>
            <person name="Labrenz M."/>
            <person name="Spormann A.M."/>
            <person name="Op den Camp H."/>
            <person name="Overmann J."/>
            <person name="Amann R."/>
            <person name="Jetten M.S.M."/>
            <person name="Mascher T."/>
            <person name="Medema M.H."/>
            <person name="Devos D.P."/>
            <person name="Kaster A.-K."/>
            <person name="Ovreas L."/>
            <person name="Rohde M."/>
            <person name="Galperin M.Y."/>
            <person name="Jogler C."/>
        </authorList>
    </citation>
    <scope>NUCLEOTIDE SEQUENCE [LARGE SCALE GENOMIC DNA]</scope>
    <source>
        <strain evidence="10 11">Pla133</strain>
    </source>
</reference>
<dbReference type="EMBL" id="CP036287">
    <property type="protein sequence ID" value="QDU66050.1"/>
    <property type="molecule type" value="Genomic_DNA"/>
</dbReference>
<dbReference type="PROSITE" id="PS51257">
    <property type="entry name" value="PROKAR_LIPOPROTEIN"/>
    <property type="match status" value="1"/>
</dbReference>
<accession>A0A518BGG5</accession>
<dbReference type="InterPro" id="IPR037524">
    <property type="entry name" value="PA14/GLEYA"/>
</dbReference>
<gene>
    <name evidence="10" type="ORF">Pla133_11160</name>
</gene>
<evidence type="ECO:0000259" key="9">
    <source>
        <dbReference type="PROSITE" id="PS51820"/>
    </source>
</evidence>
<feature type="transmembrane region" description="Helical" evidence="8">
    <location>
        <begin position="467"/>
        <end position="497"/>
    </location>
</feature>
<proteinExistence type="predicted"/>
<dbReference type="InterPro" id="IPR038731">
    <property type="entry name" value="RgtA/B/C-like"/>
</dbReference>
<evidence type="ECO:0000256" key="8">
    <source>
        <dbReference type="SAM" id="Phobius"/>
    </source>
</evidence>
<dbReference type="KEGG" id="pbap:Pla133_11160"/>
<dbReference type="GO" id="GO:0005886">
    <property type="term" value="C:plasma membrane"/>
    <property type="evidence" value="ECO:0007669"/>
    <property type="project" value="UniProtKB-SubCell"/>
</dbReference>
<feature type="transmembrane region" description="Helical" evidence="8">
    <location>
        <begin position="365"/>
        <end position="383"/>
    </location>
</feature>
<dbReference type="InterPro" id="IPR050297">
    <property type="entry name" value="LipidA_mod_glycosyltrf_83"/>
</dbReference>
<keyword evidence="3" id="KW-0328">Glycosyltransferase</keyword>
<evidence type="ECO:0000313" key="11">
    <source>
        <dbReference type="Proteomes" id="UP000316921"/>
    </source>
</evidence>
<dbReference type="Pfam" id="PF13231">
    <property type="entry name" value="PMT_2"/>
    <property type="match status" value="1"/>
</dbReference>
<protein>
    <recommendedName>
        <fullName evidence="9">PA14 domain-containing protein</fullName>
    </recommendedName>
</protein>
<dbReference type="PANTHER" id="PTHR33908">
    <property type="entry name" value="MANNOSYLTRANSFERASE YKCB-RELATED"/>
    <property type="match status" value="1"/>
</dbReference>
<keyword evidence="4" id="KW-0808">Transferase</keyword>
<feature type="transmembrane region" description="Helical" evidence="8">
    <location>
        <begin position="57"/>
        <end position="78"/>
    </location>
</feature>
<keyword evidence="2" id="KW-1003">Cell membrane</keyword>
<feature type="transmembrane region" description="Helical" evidence="8">
    <location>
        <begin position="649"/>
        <end position="671"/>
    </location>
</feature>
<comment type="subcellular location">
    <subcellularLocation>
        <location evidence="1">Cell membrane</location>
        <topology evidence="1">Multi-pass membrane protein</topology>
    </subcellularLocation>
</comment>
<feature type="domain" description="PA14" evidence="9">
    <location>
        <begin position="119"/>
        <end position="258"/>
    </location>
</feature>
<dbReference type="PROSITE" id="PS51820">
    <property type="entry name" value="PA14"/>
    <property type="match status" value="1"/>
</dbReference>
<feature type="transmembrane region" description="Helical" evidence="8">
    <location>
        <begin position="27"/>
        <end position="45"/>
    </location>
</feature>
<feature type="transmembrane region" description="Helical" evidence="8">
    <location>
        <begin position="624"/>
        <end position="643"/>
    </location>
</feature>
<evidence type="ECO:0000256" key="6">
    <source>
        <dbReference type="ARBA" id="ARBA00022989"/>
    </source>
</evidence>
<dbReference type="PANTHER" id="PTHR33908:SF11">
    <property type="entry name" value="MEMBRANE PROTEIN"/>
    <property type="match status" value="1"/>
</dbReference>